<feature type="compositionally biased region" description="Polar residues" evidence="5">
    <location>
        <begin position="876"/>
        <end position="923"/>
    </location>
</feature>
<proteinExistence type="predicted"/>
<dbReference type="EMBL" id="NEDP02004037">
    <property type="protein sequence ID" value="OWF47038.1"/>
    <property type="molecule type" value="Genomic_DNA"/>
</dbReference>
<keyword evidence="10" id="KW-1185">Reference proteome</keyword>
<feature type="region of interest" description="Disordered" evidence="5">
    <location>
        <begin position="1524"/>
        <end position="1610"/>
    </location>
</feature>
<feature type="compositionally biased region" description="Polar residues" evidence="5">
    <location>
        <begin position="319"/>
        <end position="328"/>
    </location>
</feature>
<feature type="compositionally biased region" description="Polar residues" evidence="5">
    <location>
        <begin position="1454"/>
        <end position="1471"/>
    </location>
</feature>
<dbReference type="InterPro" id="IPR036872">
    <property type="entry name" value="CH_dom_sf"/>
</dbReference>
<feature type="compositionally biased region" description="Polar residues" evidence="5">
    <location>
        <begin position="845"/>
        <end position="862"/>
    </location>
</feature>
<evidence type="ECO:0000313" key="9">
    <source>
        <dbReference type="EMBL" id="OWF47038.1"/>
    </source>
</evidence>
<dbReference type="Pfam" id="PF00595">
    <property type="entry name" value="PDZ"/>
    <property type="match status" value="1"/>
</dbReference>
<dbReference type="Pfam" id="PF00307">
    <property type="entry name" value="CH"/>
    <property type="match status" value="1"/>
</dbReference>
<feature type="compositionally biased region" description="Basic and acidic residues" evidence="5">
    <location>
        <begin position="1328"/>
        <end position="1337"/>
    </location>
</feature>
<accession>A0A210QEC6</accession>
<feature type="compositionally biased region" description="Polar residues" evidence="5">
    <location>
        <begin position="593"/>
        <end position="604"/>
    </location>
</feature>
<feature type="compositionally biased region" description="Basic and acidic residues" evidence="5">
    <location>
        <begin position="405"/>
        <end position="422"/>
    </location>
</feature>
<feature type="domain" description="PDZ" evidence="8">
    <location>
        <begin position="682"/>
        <end position="766"/>
    </location>
</feature>
<organism evidence="9 10">
    <name type="scientific">Mizuhopecten yessoensis</name>
    <name type="common">Japanese scallop</name>
    <name type="synonym">Patinopecten yessoensis</name>
    <dbReference type="NCBI Taxonomy" id="6573"/>
    <lineage>
        <taxon>Eukaryota</taxon>
        <taxon>Metazoa</taxon>
        <taxon>Spiralia</taxon>
        <taxon>Lophotrochozoa</taxon>
        <taxon>Mollusca</taxon>
        <taxon>Bivalvia</taxon>
        <taxon>Autobranchia</taxon>
        <taxon>Pteriomorphia</taxon>
        <taxon>Pectinida</taxon>
        <taxon>Pectinoidea</taxon>
        <taxon>Pectinidae</taxon>
        <taxon>Mizuhopecten</taxon>
    </lineage>
</organism>
<evidence type="ECO:0000256" key="5">
    <source>
        <dbReference type="SAM" id="MobiDB-lite"/>
    </source>
</evidence>
<evidence type="ECO:0000256" key="3">
    <source>
        <dbReference type="ARBA" id="ARBA00023038"/>
    </source>
</evidence>
<dbReference type="SMART" id="SM00033">
    <property type="entry name" value="CH"/>
    <property type="match status" value="1"/>
</dbReference>
<evidence type="ECO:0000313" key="10">
    <source>
        <dbReference type="Proteomes" id="UP000242188"/>
    </source>
</evidence>
<feature type="compositionally biased region" description="Basic and acidic residues" evidence="5">
    <location>
        <begin position="533"/>
        <end position="561"/>
    </location>
</feature>
<protein>
    <submittedName>
        <fullName evidence="9">LIM and calponin homology domains-containing protein 1</fullName>
    </submittedName>
</protein>
<comment type="caution">
    <text evidence="9">The sequence shown here is derived from an EMBL/GenBank/DDBJ whole genome shotgun (WGS) entry which is preliminary data.</text>
</comment>
<feature type="compositionally biased region" description="Polar residues" evidence="5">
    <location>
        <begin position="301"/>
        <end position="312"/>
    </location>
</feature>
<feature type="region of interest" description="Disordered" evidence="5">
    <location>
        <begin position="243"/>
        <end position="328"/>
    </location>
</feature>
<dbReference type="CDD" id="cd08368">
    <property type="entry name" value="LIM"/>
    <property type="match status" value="1"/>
</dbReference>
<dbReference type="PANTHER" id="PTHR46767:SF1">
    <property type="entry name" value="LIM DOMAIN ONLY PROTEIN 7"/>
    <property type="match status" value="1"/>
</dbReference>
<dbReference type="OrthoDB" id="15627at2759"/>
<reference evidence="9 10" key="1">
    <citation type="journal article" date="2017" name="Nat. Ecol. Evol.">
        <title>Scallop genome provides insights into evolution of bilaterian karyotype and development.</title>
        <authorList>
            <person name="Wang S."/>
            <person name="Zhang J."/>
            <person name="Jiao W."/>
            <person name="Li J."/>
            <person name="Xun X."/>
            <person name="Sun Y."/>
            <person name="Guo X."/>
            <person name="Huan P."/>
            <person name="Dong B."/>
            <person name="Zhang L."/>
            <person name="Hu X."/>
            <person name="Sun X."/>
            <person name="Wang J."/>
            <person name="Zhao C."/>
            <person name="Wang Y."/>
            <person name="Wang D."/>
            <person name="Huang X."/>
            <person name="Wang R."/>
            <person name="Lv J."/>
            <person name="Li Y."/>
            <person name="Zhang Z."/>
            <person name="Liu B."/>
            <person name="Lu W."/>
            <person name="Hui Y."/>
            <person name="Liang J."/>
            <person name="Zhou Z."/>
            <person name="Hou R."/>
            <person name="Li X."/>
            <person name="Liu Y."/>
            <person name="Li H."/>
            <person name="Ning X."/>
            <person name="Lin Y."/>
            <person name="Zhao L."/>
            <person name="Xing Q."/>
            <person name="Dou J."/>
            <person name="Li Y."/>
            <person name="Mao J."/>
            <person name="Guo H."/>
            <person name="Dou H."/>
            <person name="Li T."/>
            <person name="Mu C."/>
            <person name="Jiang W."/>
            <person name="Fu Q."/>
            <person name="Fu X."/>
            <person name="Miao Y."/>
            <person name="Liu J."/>
            <person name="Yu Q."/>
            <person name="Li R."/>
            <person name="Liao H."/>
            <person name="Li X."/>
            <person name="Kong Y."/>
            <person name="Jiang Z."/>
            <person name="Chourrout D."/>
            <person name="Li R."/>
            <person name="Bao Z."/>
        </authorList>
    </citation>
    <scope>NUCLEOTIDE SEQUENCE [LARGE SCALE GENOMIC DNA]</scope>
    <source>
        <strain evidence="9 10">PY_sf001</strain>
    </source>
</reference>
<keyword evidence="2 4" id="KW-0862">Zinc</keyword>
<dbReference type="Gene3D" id="1.10.418.10">
    <property type="entry name" value="Calponin-like domain"/>
    <property type="match status" value="1"/>
</dbReference>
<feature type="compositionally biased region" description="Basic and acidic residues" evidence="5">
    <location>
        <begin position="477"/>
        <end position="490"/>
    </location>
</feature>
<feature type="compositionally biased region" description="Acidic residues" evidence="5">
    <location>
        <begin position="770"/>
        <end position="783"/>
    </location>
</feature>
<feature type="compositionally biased region" description="Polar residues" evidence="5">
    <location>
        <begin position="563"/>
        <end position="572"/>
    </location>
</feature>
<feature type="compositionally biased region" description="Basic and acidic residues" evidence="5">
    <location>
        <begin position="1374"/>
        <end position="1389"/>
    </location>
</feature>
<dbReference type="SMART" id="SM00228">
    <property type="entry name" value="PDZ"/>
    <property type="match status" value="1"/>
</dbReference>
<dbReference type="CDD" id="cd21208">
    <property type="entry name" value="CH_LMO7-like"/>
    <property type="match status" value="1"/>
</dbReference>
<dbReference type="GO" id="GO:0023051">
    <property type="term" value="P:regulation of signaling"/>
    <property type="evidence" value="ECO:0007669"/>
    <property type="project" value="InterPro"/>
</dbReference>
<dbReference type="InterPro" id="IPR029978">
    <property type="entry name" value="LMO-7"/>
</dbReference>
<feature type="compositionally biased region" description="Basic and acidic residues" evidence="5">
    <location>
        <begin position="1472"/>
        <end position="1483"/>
    </location>
</feature>
<dbReference type="Pfam" id="PF00412">
    <property type="entry name" value="LIM"/>
    <property type="match status" value="1"/>
</dbReference>
<evidence type="ECO:0000259" key="8">
    <source>
        <dbReference type="PROSITE" id="PS50106"/>
    </source>
</evidence>
<feature type="region of interest" description="Disordered" evidence="5">
    <location>
        <begin position="1029"/>
        <end position="1137"/>
    </location>
</feature>
<dbReference type="SMART" id="SM00132">
    <property type="entry name" value="LIM"/>
    <property type="match status" value="1"/>
</dbReference>
<feature type="compositionally biased region" description="Polar residues" evidence="5">
    <location>
        <begin position="949"/>
        <end position="968"/>
    </location>
</feature>
<dbReference type="Gene3D" id="2.10.110.10">
    <property type="entry name" value="Cysteine Rich Protein"/>
    <property type="match status" value="1"/>
</dbReference>
<dbReference type="GO" id="GO:0046872">
    <property type="term" value="F:metal ion binding"/>
    <property type="evidence" value="ECO:0007669"/>
    <property type="project" value="UniProtKB-KW"/>
</dbReference>
<sequence>MANEEQNEDDAWDLRLRQDEEEDFFTELALHETERWISAVTRKKFQYPDDFRKSLENGVLLCELLNTIKPGSIKRINKLPVPIAGLDNINVYLQTCRNSFHLNEAHLFDGTDLEDLSQRAISESEHILKQESDRRARNVAIGIYWLGKSVYNTYSGPHLDFSAFTPLVHHNGKDLISEEQFHQDICEYGEQSSSYGLHEIHDSVGPSFDTKHIRDSAYDSYGSLSNSRESELSFSLEEANMPGVQMRRADSTSSINRSGDFSLARNSEDDSLYQSTPDLSHRNSHTRTSSTDSMDGHSRQSSDSTKVSIPTRSQERKSSTANANPLQFVKVNSSNDMAKVATMQIKMSEEVKKVRTKPEDDAQEWQSSVLAIEQPWASDQVEDWKANFSDWRNKRRRKSEAQLQRVEETDKNVKEEEEERKQVKSYGQMVEERERRKSTGTPLLKKPMSFYPVDDDDDLFTSVKVPASAAPIEEVLEKKSVSKVKSEAPSRQRAKAPMLTPKDRSSSVGSDTYIHYDDTKRASWAASDSSDEESSKKDNSVELDRLRDTSKNENKNKDKSNSRNTVLDSSDNSWRRKDPSPQRKSGLPGAGTPTKSTGKLSNLLKSFEQKEEEAKADYSKVKRFSETSTDYSRSGVKKMSSFDLPSSSFSFSAKDKAETTPVRSTITDKTVPVPTKASVEKSIKISQKPNHLKGFGFVISGGADKREPVIVQKVSLGGAADVNEVQQGDKILAINRRDISALAHAQVQRLIEEAVRHGQIELKVKRTISDGDEEDDDDDEEDAFTARSPTSPVPKLTSALSPRLRGSSGSSSSSSGHNSVSKSPSEYVSPPSGDRYGSGTRAENRYSSVSPIRSQRTQNQSPGAMKSESYRRSASPVETKNTNSFLTETSHRSGSPLRNQNSGSLPTENQQTYSTQDIRNTPGSARLSRRDPSPVTTRKTYTQEDRTGSPLQRSSPLFKSPSENPSRPSDSKIFPSYAEKSRLEEETNNNDVKVNYVKTELIKPPSPVDNGRGVDETITFVRKEMDFSSPVQQDVMSLQKAPETETIPKQEVTISTRETITVKKKEPPETKSSYKWEPPASPPINSSPPSAAEEEDDGGPPAILRRWQQRKPRPQSAYSAYPAYEPPKEEKRMSASFPWESSIINTDKTNDTEPDVESQVIKLEHQENNSMPPPKTQVGQPVTLEIPDHSEAPVKTTSLKVVSSYNPGLLQIDPRNQMTENDINLPEYSFHVNINNREQTEPRTLSSPATIEQERELIRQEEQKILEARKQQWEEEEEEKTRRIQEKEEELQRQAELLQLEKEKLKEEQQRMQREREELERSRKHQIATKENKKPESRVFQNHQNNNPKSQFATSANTDSKQSLRKLDLTWPPQKEELPPRQKLTREDMLAMNRRATPLQRKPEVEVNSAEPSKTKDLSTSREAPTKNDLHNLTAVPKPRYRAPSNWMKEDQQPQKTVSKSRSDNNRSSPNLHEHWLVEEAERRRKATPNQNSHSGAIQPVSDGIVNRWRDDSFLPKQQASINAQGSNLTQPRSLSSNVSQGHGLDNRHYTPASQNTKAMSQTLPQNFNYSSLSPKQRGDPYAPPKQTRTSSSSTASSMSSPSSPLNPSEQFMAVSGKQACSYCSQELGFGAAMVIESLGLYYHVQCFRCCVCHQALGNGSQGADVRVRVNKLHCRNCYSNDEGRSRRGRHS</sequence>
<evidence type="ECO:0000256" key="1">
    <source>
        <dbReference type="ARBA" id="ARBA00022723"/>
    </source>
</evidence>
<evidence type="ECO:0000259" key="7">
    <source>
        <dbReference type="PROSITE" id="PS50023"/>
    </source>
</evidence>
<dbReference type="Gene3D" id="2.30.42.10">
    <property type="match status" value="1"/>
</dbReference>
<feature type="region of interest" description="Disordered" evidence="5">
    <location>
        <begin position="477"/>
        <end position="638"/>
    </location>
</feature>
<dbReference type="PANTHER" id="PTHR46767">
    <property type="entry name" value="LIM DOMAIN ONLY PROTEIN 7"/>
    <property type="match status" value="1"/>
</dbReference>
<feature type="region of interest" description="Disordered" evidence="5">
    <location>
        <begin position="766"/>
        <end position="991"/>
    </location>
</feature>
<feature type="compositionally biased region" description="Polar residues" evidence="5">
    <location>
        <begin position="1339"/>
        <end position="1361"/>
    </location>
</feature>
<dbReference type="SUPFAM" id="SSF50156">
    <property type="entry name" value="PDZ domain-like"/>
    <property type="match status" value="1"/>
</dbReference>
<feature type="compositionally biased region" description="Low complexity" evidence="5">
    <location>
        <begin position="798"/>
        <end position="825"/>
    </location>
</feature>
<dbReference type="Proteomes" id="UP000242188">
    <property type="component" value="Unassembled WGS sequence"/>
</dbReference>
<dbReference type="PROSITE" id="PS50106">
    <property type="entry name" value="PDZ"/>
    <property type="match status" value="1"/>
</dbReference>
<feature type="compositionally biased region" description="Polar residues" evidence="5">
    <location>
        <begin position="1552"/>
        <end position="1575"/>
    </location>
</feature>
<feature type="compositionally biased region" description="Polar residues" evidence="5">
    <location>
        <begin position="1524"/>
        <end position="1541"/>
    </location>
</feature>
<evidence type="ECO:0000256" key="2">
    <source>
        <dbReference type="ARBA" id="ARBA00022833"/>
    </source>
</evidence>
<feature type="region of interest" description="Disordered" evidence="5">
    <location>
        <begin position="392"/>
        <end position="459"/>
    </location>
</feature>
<feature type="domain" description="Calponin-homology (CH)" evidence="6">
    <location>
        <begin position="27"/>
        <end position="133"/>
    </location>
</feature>
<dbReference type="SUPFAM" id="SSF47576">
    <property type="entry name" value="Calponin-homology domain, CH-domain"/>
    <property type="match status" value="1"/>
</dbReference>
<dbReference type="InterPro" id="IPR036034">
    <property type="entry name" value="PDZ_sf"/>
</dbReference>
<dbReference type="PROSITE" id="PS50021">
    <property type="entry name" value="CH"/>
    <property type="match status" value="1"/>
</dbReference>
<dbReference type="InterPro" id="IPR001715">
    <property type="entry name" value="CH_dom"/>
</dbReference>
<evidence type="ECO:0000256" key="4">
    <source>
        <dbReference type="PROSITE-ProRule" id="PRU00125"/>
    </source>
</evidence>
<dbReference type="PROSITE" id="PS50023">
    <property type="entry name" value="LIM_DOMAIN_2"/>
    <property type="match status" value="1"/>
</dbReference>
<evidence type="ECO:0000259" key="6">
    <source>
        <dbReference type="PROSITE" id="PS50021"/>
    </source>
</evidence>
<feature type="domain" description="LIM zinc-binding" evidence="7">
    <location>
        <begin position="1619"/>
        <end position="1685"/>
    </location>
</feature>
<gene>
    <name evidence="9" type="ORF">KP79_PYT12523</name>
</gene>
<dbReference type="PROSITE" id="PS00478">
    <property type="entry name" value="LIM_DOMAIN_1"/>
    <property type="match status" value="1"/>
</dbReference>
<dbReference type="GO" id="GO:0030155">
    <property type="term" value="P:regulation of cell adhesion"/>
    <property type="evidence" value="ECO:0007669"/>
    <property type="project" value="InterPro"/>
</dbReference>
<dbReference type="InterPro" id="IPR001478">
    <property type="entry name" value="PDZ"/>
</dbReference>
<dbReference type="InterPro" id="IPR001781">
    <property type="entry name" value="Znf_LIM"/>
</dbReference>
<feature type="region of interest" description="Disordered" evidence="5">
    <location>
        <begin position="1269"/>
        <end position="1289"/>
    </location>
</feature>
<dbReference type="STRING" id="6573.A0A210QEC6"/>
<feature type="compositionally biased region" description="Basic and acidic residues" evidence="5">
    <location>
        <begin position="1413"/>
        <end position="1430"/>
    </location>
</feature>
<feature type="region of interest" description="Disordered" evidence="5">
    <location>
        <begin position="1303"/>
        <end position="1505"/>
    </location>
</feature>
<keyword evidence="1 4" id="KW-0479">Metal-binding</keyword>
<keyword evidence="3 4" id="KW-0440">LIM domain</keyword>
<feature type="compositionally biased region" description="Basic and acidic residues" evidence="5">
    <location>
        <begin position="1303"/>
        <end position="1321"/>
    </location>
</feature>
<name>A0A210QEC6_MIZYE</name>
<feature type="compositionally biased region" description="Basic and acidic residues" evidence="5">
    <location>
        <begin position="607"/>
        <end position="625"/>
    </location>
</feature>
<feature type="compositionally biased region" description="Low complexity" evidence="5">
    <location>
        <begin position="1591"/>
        <end position="1609"/>
    </location>
</feature>
<feature type="compositionally biased region" description="Basic and acidic residues" evidence="5">
    <location>
        <begin position="1060"/>
        <end position="1074"/>
    </location>
</feature>